<dbReference type="SUPFAM" id="SSF55874">
    <property type="entry name" value="ATPase domain of HSP90 chaperone/DNA topoisomerase II/histidine kinase"/>
    <property type="match status" value="1"/>
</dbReference>
<dbReference type="AlphaFoldDB" id="A0A081BYJ5"/>
<dbReference type="eggNOG" id="COG2172">
    <property type="taxonomic scope" value="Bacteria"/>
</dbReference>
<feature type="modified residue" description="4-aspartylphosphate" evidence="2">
    <location>
        <position position="59"/>
    </location>
</feature>
<evidence type="ECO:0000256" key="1">
    <source>
        <dbReference type="ARBA" id="ARBA00022553"/>
    </source>
</evidence>
<keyword evidence="1 2" id="KW-0597">Phosphoprotein</keyword>
<dbReference type="eggNOG" id="COG2204">
    <property type="taxonomic scope" value="Bacteria"/>
</dbReference>
<dbReference type="SMART" id="SM00448">
    <property type="entry name" value="REC"/>
    <property type="match status" value="1"/>
</dbReference>
<dbReference type="CDD" id="cd00156">
    <property type="entry name" value="REC"/>
    <property type="match status" value="1"/>
</dbReference>
<dbReference type="GO" id="GO:0000160">
    <property type="term" value="P:phosphorelay signal transduction system"/>
    <property type="evidence" value="ECO:0007669"/>
    <property type="project" value="InterPro"/>
</dbReference>
<evidence type="ECO:0000313" key="5">
    <source>
        <dbReference type="Proteomes" id="UP000030661"/>
    </source>
</evidence>
<dbReference type="Pfam" id="PF00072">
    <property type="entry name" value="Response_reg"/>
    <property type="match status" value="1"/>
</dbReference>
<keyword evidence="5" id="KW-1185">Reference proteome</keyword>
<dbReference type="PANTHER" id="PTHR44591:SF3">
    <property type="entry name" value="RESPONSE REGULATORY DOMAIN-CONTAINING PROTEIN"/>
    <property type="match status" value="1"/>
</dbReference>
<dbReference type="PROSITE" id="PS50110">
    <property type="entry name" value="RESPONSE_REGULATORY"/>
    <property type="match status" value="1"/>
</dbReference>
<dbReference type="Gene3D" id="3.40.50.2300">
    <property type="match status" value="1"/>
</dbReference>
<dbReference type="Proteomes" id="UP000030661">
    <property type="component" value="Unassembled WGS sequence"/>
</dbReference>
<dbReference type="STRING" id="1499967.U27_04367"/>
<proteinExistence type="predicted"/>
<dbReference type="Gene3D" id="3.30.565.10">
    <property type="entry name" value="Histidine kinase-like ATPase, C-terminal domain"/>
    <property type="match status" value="1"/>
</dbReference>
<reference evidence="4" key="1">
    <citation type="journal article" date="2015" name="PeerJ">
        <title>First genomic representation of candidate bacterial phylum KSB3 points to enhanced environmental sensing as a trigger of wastewater bulking.</title>
        <authorList>
            <person name="Sekiguchi Y."/>
            <person name="Ohashi A."/>
            <person name="Parks D.H."/>
            <person name="Yamauchi T."/>
            <person name="Tyson G.W."/>
            <person name="Hugenholtz P."/>
        </authorList>
    </citation>
    <scope>NUCLEOTIDE SEQUENCE [LARGE SCALE GENOMIC DNA]</scope>
</reference>
<sequence length="280" mass="31402">MKNAQVLIVEDSKTMQQFLRNLLESEHYHVVLANDGETGLELFQQGIVAGKPFDIVMTDVVMPGMSGLDLLGKVKALNRDTIVVVLTSDANVETAIEALNLGANNFLHKPPNSEEILNVLWRAAKQREIFLENEELNPFTERTIHIEIPSQLKFIKGISHNIIADAKLMGYDEVDLYDKIPVTIDEAVTNAIKHGNKFQEDKKVYIDIQINTERIKIVVADEGAGFDVTSVPDPTDPMNFLKPSGRGILFMSIGMDEIRYNQKGNVLTLIKYRISPKKVE</sequence>
<dbReference type="InterPro" id="IPR036890">
    <property type="entry name" value="HATPase_C_sf"/>
</dbReference>
<dbReference type="SUPFAM" id="SSF52172">
    <property type="entry name" value="CheY-like"/>
    <property type="match status" value="1"/>
</dbReference>
<dbReference type="InterPro" id="IPR003594">
    <property type="entry name" value="HATPase_dom"/>
</dbReference>
<name>A0A081BYJ5_VECG1</name>
<feature type="domain" description="Response regulatory" evidence="3">
    <location>
        <begin position="5"/>
        <end position="124"/>
    </location>
</feature>
<dbReference type="InterPro" id="IPR050595">
    <property type="entry name" value="Bact_response_regulator"/>
</dbReference>
<accession>A0A081BYJ5</accession>
<evidence type="ECO:0000313" key="4">
    <source>
        <dbReference type="EMBL" id="GAK57400.1"/>
    </source>
</evidence>
<organism evidence="4">
    <name type="scientific">Vecturithrix granuli</name>
    <dbReference type="NCBI Taxonomy" id="1499967"/>
    <lineage>
        <taxon>Bacteria</taxon>
        <taxon>Candidatus Moduliflexota</taxon>
        <taxon>Candidatus Vecturitrichia</taxon>
        <taxon>Candidatus Vecturitrichales</taxon>
        <taxon>Candidatus Vecturitrichaceae</taxon>
        <taxon>Candidatus Vecturithrix</taxon>
    </lineage>
</organism>
<dbReference type="HOGENOM" id="CLU_073056_1_0_0"/>
<dbReference type="EMBL" id="DF820466">
    <property type="protein sequence ID" value="GAK57400.1"/>
    <property type="molecule type" value="Genomic_DNA"/>
</dbReference>
<evidence type="ECO:0000259" key="3">
    <source>
        <dbReference type="PROSITE" id="PS50110"/>
    </source>
</evidence>
<dbReference type="InterPro" id="IPR011006">
    <property type="entry name" value="CheY-like_superfamily"/>
</dbReference>
<dbReference type="CDD" id="cd16936">
    <property type="entry name" value="HATPase_RsbW-like"/>
    <property type="match status" value="1"/>
</dbReference>
<dbReference type="Pfam" id="PF13581">
    <property type="entry name" value="HATPase_c_2"/>
    <property type="match status" value="1"/>
</dbReference>
<gene>
    <name evidence="4" type="ORF">U27_04367</name>
</gene>
<dbReference type="InterPro" id="IPR001789">
    <property type="entry name" value="Sig_transdc_resp-reg_receiver"/>
</dbReference>
<evidence type="ECO:0000256" key="2">
    <source>
        <dbReference type="PROSITE-ProRule" id="PRU00169"/>
    </source>
</evidence>
<dbReference type="PANTHER" id="PTHR44591">
    <property type="entry name" value="STRESS RESPONSE REGULATOR PROTEIN 1"/>
    <property type="match status" value="1"/>
</dbReference>
<protein>
    <submittedName>
        <fullName evidence="4">Response regulator receiver protein</fullName>
    </submittedName>
</protein>